<proteinExistence type="inferred from homology"/>
<keyword evidence="7 12" id="KW-0328">Glycosyltransferase</keyword>
<keyword evidence="8 12" id="KW-0808">Transferase</keyword>
<evidence type="ECO:0000256" key="3">
    <source>
        <dbReference type="ARBA" id="ARBA00009400"/>
    </source>
</evidence>
<dbReference type="Pfam" id="PF02749">
    <property type="entry name" value="QRPTase_N"/>
    <property type="match status" value="1"/>
</dbReference>
<evidence type="ECO:0000256" key="11">
    <source>
        <dbReference type="ARBA" id="ARBA00069173"/>
    </source>
</evidence>
<dbReference type="InterPro" id="IPR002638">
    <property type="entry name" value="Quinolinate_PRibosylTrfase_C"/>
</dbReference>
<dbReference type="InterPro" id="IPR037128">
    <property type="entry name" value="Quinolinate_PRibosylTase_N_sf"/>
</dbReference>
<dbReference type="FunFam" id="3.90.1170.20:FF:000001">
    <property type="entry name" value="Nicotinate-nucleotide diphosphorylase (Carboxylating)"/>
    <property type="match status" value="1"/>
</dbReference>
<feature type="binding site" evidence="13">
    <location>
        <position position="221"/>
    </location>
    <ligand>
        <name>substrate</name>
    </ligand>
</feature>
<dbReference type="PANTHER" id="PTHR32179">
    <property type="entry name" value="NICOTINATE-NUCLEOTIDE PYROPHOSPHORYLASE [CARBOXYLATING]"/>
    <property type="match status" value="1"/>
</dbReference>
<feature type="binding site" evidence="13">
    <location>
        <position position="160"/>
    </location>
    <ligand>
        <name>substrate</name>
    </ligand>
</feature>
<feature type="binding site" evidence="13">
    <location>
        <position position="200"/>
    </location>
    <ligand>
        <name>substrate</name>
    </ligand>
</feature>
<dbReference type="InterPro" id="IPR022412">
    <property type="entry name" value="Quinolinate_PRibosylTrfase_N"/>
</dbReference>
<evidence type="ECO:0000256" key="9">
    <source>
        <dbReference type="ARBA" id="ARBA00033102"/>
    </source>
</evidence>
<comment type="function">
    <text evidence="1">Involved in the catabolism of quinolinic acid (QA).</text>
</comment>
<comment type="subunit">
    <text evidence="4">Hexamer formed by 3 homodimers.</text>
</comment>
<dbReference type="PANTHER" id="PTHR32179:SF3">
    <property type="entry name" value="NICOTINATE-NUCLEOTIDE PYROPHOSPHORYLASE [CARBOXYLATING]"/>
    <property type="match status" value="1"/>
</dbReference>
<evidence type="ECO:0000256" key="2">
    <source>
        <dbReference type="ARBA" id="ARBA00004893"/>
    </source>
</evidence>
<comment type="similarity">
    <text evidence="3 12">Belongs to the NadC/ModD family.</text>
</comment>
<dbReference type="STRING" id="144026.SAMN04488568_10265"/>
<dbReference type="RefSeq" id="WP_091766053.1">
    <property type="nucleotide sequence ID" value="NZ_FNHG01000002.1"/>
</dbReference>
<evidence type="ECO:0000256" key="8">
    <source>
        <dbReference type="ARBA" id="ARBA00022679"/>
    </source>
</evidence>
<feature type="domain" description="Quinolinate phosphoribosyl transferase N-terminal" evidence="15">
    <location>
        <begin position="28"/>
        <end position="113"/>
    </location>
</feature>
<protein>
    <recommendedName>
        <fullName evidence="11">Probable nicotinate-nucleotide pyrophosphorylase [carboxylating]</fullName>
        <ecNumber evidence="5">2.4.2.19</ecNumber>
    </recommendedName>
    <alternativeName>
        <fullName evidence="9">Quinolinate phosphoribosyltransferase [decarboxylating]</fullName>
    </alternativeName>
</protein>
<dbReference type="GO" id="GO:0004514">
    <property type="term" value="F:nicotinate-nucleotide diphosphorylase (carboxylating) activity"/>
    <property type="evidence" value="ECO:0007669"/>
    <property type="project" value="UniProtKB-EC"/>
</dbReference>
<evidence type="ECO:0000256" key="13">
    <source>
        <dbReference type="PIRSR" id="PIRSR006250-1"/>
    </source>
</evidence>
<evidence type="ECO:0000259" key="15">
    <source>
        <dbReference type="Pfam" id="PF02749"/>
    </source>
</evidence>
<dbReference type="UniPathway" id="UPA00253">
    <property type="reaction ID" value="UER00331"/>
</dbReference>
<evidence type="ECO:0000256" key="4">
    <source>
        <dbReference type="ARBA" id="ARBA00011218"/>
    </source>
</evidence>
<dbReference type="PIRSF" id="PIRSF006250">
    <property type="entry name" value="NadC_ModD"/>
    <property type="match status" value="1"/>
</dbReference>
<dbReference type="Gene3D" id="3.90.1170.20">
    <property type="entry name" value="Quinolinate phosphoribosyl transferase, N-terminal domain"/>
    <property type="match status" value="1"/>
</dbReference>
<organism evidence="16 17">
    <name type="scientific">Maricaulis salignorans</name>
    <dbReference type="NCBI Taxonomy" id="144026"/>
    <lineage>
        <taxon>Bacteria</taxon>
        <taxon>Pseudomonadati</taxon>
        <taxon>Pseudomonadota</taxon>
        <taxon>Alphaproteobacteria</taxon>
        <taxon>Maricaulales</taxon>
        <taxon>Maricaulaceae</taxon>
        <taxon>Maricaulis</taxon>
    </lineage>
</organism>
<reference evidence="16 17" key="1">
    <citation type="submission" date="2016-10" db="EMBL/GenBank/DDBJ databases">
        <authorList>
            <person name="de Groot N.N."/>
        </authorList>
    </citation>
    <scope>NUCLEOTIDE SEQUENCE [LARGE SCALE GENOMIC DNA]</scope>
    <source>
        <strain evidence="16 17">DSM 16077</strain>
    </source>
</reference>
<dbReference type="GO" id="GO:0034213">
    <property type="term" value="P:quinolinate catabolic process"/>
    <property type="evidence" value="ECO:0007669"/>
    <property type="project" value="TreeGrafter"/>
</dbReference>
<feature type="binding site" evidence="13">
    <location>
        <begin position="244"/>
        <end position="246"/>
    </location>
    <ligand>
        <name>substrate</name>
    </ligand>
</feature>
<evidence type="ECO:0000256" key="6">
    <source>
        <dbReference type="ARBA" id="ARBA00022642"/>
    </source>
</evidence>
<dbReference type="Proteomes" id="UP000199759">
    <property type="component" value="Unassembled WGS sequence"/>
</dbReference>
<evidence type="ECO:0000256" key="7">
    <source>
        <dbReference type="ARBA" id="ARBA00022676"/>
    </source>
</evidence>
<evidence type="ECO:0000313" key="16">
    <source>
        <dbReference type="EMBL" id="SDL76188.1"/>
    </source>
</evidence>
<dbReference type="NCBIfam" id="TIGR00078">
    <property type="entry name" value="nadC"/>
    <property type="match status" value="1"/>
</dbReference>
<evidence type="ECO:0000256" key="5">
    <source>
        <dbReference type="ARBA" id="ARBA00011944"/>
    </source>
</evidence>
<dbReference type="InterPro" id="IPR027277">
    <property type="entry name" value="NadC/ModD"/>
</dbReference>
<evidence type="ECO:0000313" key="17">
    <source>
        <dbReference type="Proteomes" id="UP000199759"/>
    </source>
</evidence>
<accession>A0A1G9MPJ6</accession>
<comment type="catalytic activity">
    <reaction evidence="10">
        <text>nicotinate beta-D-ribonucleotide + CO2 + diphosphate = quinolinate + 5-phospho-alpha-D-ribose 1-diphosphate + 2 H(+)</text>
        <dbReference type="Rhea" id="RHEA:12733"/>
        <dbReference type="ChEBI" id="CHEBI:15378"/>
        <dbReference type="ChEBI" id="CHEBI:16526"/>
        <dbReference type="ChEBI" id="CHEBI:29959"/>
        <dbReference type="ChEBI" id="CHEBI:33019"/>
        <dbReference type="ChEBI" id="CHEBI:57502"/>
        <dbReference type="ChEBI" id="CHEBI:58017"/>
        <dbReference type="EC" id="2.4.2.19"/>
    </reaction>
</comment>
<dbReference type="CDD" id="cd01572">
    <property type="entry name" value="QPRTase"/>
    <property type="match status" value="1"/>
</dbReference>
<evidence type="ECO:0000256" key="10">
    <source>
        <dbReference type="ARBA" id="ARBA00047445"/>
    </source>
</evidence>
<dbReference type="EC" id="2.4.2.19" evidence="5"/>
<dbReference type="OrthoDB" id="9782546at2"/>
<dbReference type="InterPro" id="IPR004393">
    <property type="entry name" value="NadC"/>
</dbReference>
<keyword evidence="6" id="KW-0662">Pyridine nucleotide biosynthesis</keyword>
<dbReference type="EMBL" id="FNHG01000002">
    <property type="protein sequence ID" value="SDL76188.1"/>
    <property type="molecule type" value="Genomic_DNA"/>
</dbReference>
<feature type="binding site" evidence="13">
    <location>
        <begin position="265"/>
        <end position="267"/>
    </location>
    <ligand>
        <name>substrate</name>
    </ligand>
</feature>
<dbReference type="Gene3D" id="3.20.20.70">
    <property type="entry name" value="Aldolase class I"/>
    <property type="match status" value="1"/>
</dbReference>
<feature type="binding site" evidence="13">
    <location>
        <position position="103"/>
    </location>
    <ligand>
        <name>substrate</name>
    </ligand>
</feature>
<comment type="pathway">
    <text evidence="2">Cofactor biosynthesis; NAD(+) biosynthesis; nicotinate D-ribonucleotide from quinolinate: step 1/1.</text>
</comment>
<dbReference type="SUPFAM" id="SSF54675">
    <property type="entry name" value="Nicotinate/Quinolinate PRTase N-terminal domain-like"/>
    <property type="match status" value="1"/>
</dbReference>
<sequence length="282" mass="29270">MPVSPLPDFIVKDAVTRALAEDQGGRGDLTSLACIPAGQEAKFYFKARDGGVLCGLQAGIEAIWQMDPDAMIKCHMADGDGLSPGDIIATVNGQARALLAAERIALNFMGRMSGIATFTRRYVDAVSGTKARIAHTRKTTPGLRAFELQAVQAGGGAMHRFGLDDAILIKDNHVAVCGGVGAAVRAARQHAGHMTRIAVEVDRLDQLAEAIEAGAESVLLDNFSLDDLKAAVARAGGQVTLEASGGVNLDTVGAIAATGVDVISVGALTHSAPNFDIGLDWD</sequence>
<dbReference type="SUPFAM" id="SSF51690">
    <property type="entry name" value="Nicotinate/Quinolinate PRTase C-terminal domain-like"/>
    <property type="match status" value="1"/>
</dbReference>
<keyword evidence="17" id="KW-1185">Reference proteome</keyword>
<name>A0A1G9MPJ6_9PROT</name>
<dbReference type="GO" id="GO:0009435">
    <property type="term" value="P:NAD+ biosynthetic process"/>
    <property type="evidence" value="ECO:0007669"/>
    <property type="project" value="UniProtKB-UniPathway"/>
</dbReference>
<feature type="binding site" evidence="13">
    <location>
        <begin position="136"/>
        <end position="138"/>
    </location>
    <ligand>
        <name>substrate</name>
    </ligand>
</feature>
<dbReference type="FunFam" id="3.20.20.70:FF:000030">
    <property type="entry name" value="Nicotinate-nucleotide pyrophosphorylase, carboxylating"/>
    <property type="match status" value="1"/>
</dbReference>
<feature type="domain" description="Quinolinate phosphoribosyl transferase C-terminal" evidence="14">
    <location>
        <begin position="115"/>
        <end position="280"/>
    </location>
</feature>
<dbReference type="GO" id="GO:0005737">
    <property type="term" value="C:cytoplasm"/>
    <property type="evidence" value="ECO:0007669"/>
    <property type="project" value="TreeGrafter"/>
</dbReference>
<dbReference type="InterPro" id="IPR013785">
    <property type="entry name" value="Aldolase_TIM"/>
</dbReference>
<dbReference type="InterPro" id="IPR036068">
    <property type="entry name" value="Nicotinate_pribotase-like_C"/>
</dbReference>
<dbReference type="Pfam" id="PF01729">
    <property type="entry name" value="QRPTase_C"/>
    <property type="match status" value="1"/>
</dbReference>
<dbReference type="AlphaFoldDB" id="A0A1G9MPJ6"/>
<evidence type="ECO:0000256" key="1">
    <source>
        <dbReference type="ARBA" id="ARBA00003237"/>
    </source>
</evidence>
<gene>
    <name evidence="16" type="ORF">SAMN04488568_10265</name>
</gene>
<feature type="binding site" evidence="13">
    <location>
        <position position="170"/>
    </location>
    <ligand>
        <name>substrate</name>
    </ligand>
</feature>
<evidence type="ECO:0000259" key="14">
    <source>
        <dbReference type="Pfam" id="PF01729"/>
    </source>
</evidence>
<evidence type="ECO:0000256" key="12">
    <source>
        <dbReference type="PIRNR" id="PIRNR006250"/>
    </source>
</evidence>